<accession>A0ABT1XZ63</accession>
<comment type="caution">
    <text evidence="2">The sequence shown here is derived from an EMBL/GenBank/DDBJ whole genome shotgun (WGS) entry which is preliminary data.</text>
</comment>
<dbReference type="PROSITE" id="PS50151">
    <property type="entry name" value="UVR"/>
    <property type="match status" value="1"/>
</dbReference>
<dbReference type="InterPro" id="IPR025542">
    <property type="entry name" value="YacH"/>
</dbReference>
<evidence type="ECO:0000259" key="1">
    <source>
        <dbReference type="PROSITE" id="PS50151"/>
    </source>
</evidence>
<name>A0ABT1XZ63_9FIRM</name>
<dbReference type="EMBL" id="JANPWE010000001">
    <property type="protein sequence ID" value="MCR6543919.1"/>
    <property type="molecule type" value="Genomic_DNA"/>
</dbReference>
<dbReference type="Gene3D" id="4.10.860.10">
    <property type="entry name" value="UVR domain"/>
    <property type="match status" value="1"/>
</dbReference>
<dbReference type="InterPro" id="IPR001943">
    <property type="entry name" value="UVR_dom"/>
</dbReference>
<dbReference type="PANTHER" id="PTHR38430:SF1">
    <property type="entry name" value="PROTEIN-ARGININE KINASE ACTIVATOR PROTEIN"/>
    <property type="match status" value="1"/>
</dbReference>
<dbReference type="InterPro" id="IPR036876">
    <property type="entry name" value="UVR_dom_sf"/>
</dbReference>
<sequence length="170" mass="19287">MLCDKCKQNQATMHFTKIINNEKYEQHLCEECAHGSSPFAGGMDPKFSFNNFLSNFLTHDPAISGMKHTDKLERCENCGLTYDQFAEGGKLGCSNCYSVFQDKLNPLIRRIHSSEIHKGKVPERTGGHLKILKEIDSLKSELNTLISKEEFEKAAVVRDKIKDLEMKMAD</sequence>
<dbReference type="Pfam" id="PF02151">
    <property type="entry name" value="UVR"/>
    <property type="match status" value="1"/>
</dbReference>
<organism evidence="2 3">
    <name type="scientific">Dehalobacterium formicoaceticum</name>
    <dbReference type="NCBI Taxonomy" id="51515"/>
    <lineage>
        <taxon>Bacteria</taxon>
        <taxon>Bacillati</taxon>
        <taxon>Bacillota</taxon>
        <taxon>Clostridia</taxon>
        <taxon>Eubacteriales</taxon>
        <taxon>Peptococcaceae</taxon>
        <taxon>Dehalobacterium</taxon>
    </lineage>
</organism>
<keyword evidence="3" id="KW-1185">Reference proteome</keyword>
<protein>
    <submittedName>
        <fullName evidence="2">UvrB/UvrC motif-containing protein</fullName>
    </submittedName>
</protein>
<reference evidence="2 3" key="1">
    <citation type="submission" date="2022-08" db="EMBL/GenBank/DDBJ databases">
        <title>Proteogenomics of the novel Dehalobacterium formicoaceticum strain EZ94 highlights a key role of methyltransferases during anaerobic dichloromethane degradation.</title>
        <authorList>
            <person name="Wasmund K."/>
        </authorList>
    </citation>
    <scope>NUCLEOTIDE SEQUENCE [LARGE SCALE GENOMIC DNA]</scope>
    <source>
        <strain evidence="2 3">EZ94</strain>
    </source>
</reference>
<feature type="domain" description="UVR" evidence="1">
    <location>
        <begin position="132"/>
        <end position="167"/>
    </location>
</feature>
<evidence type="ECO:0000313" key="3">
    <source>
        <dbReference type="Proteomes" id="UP001524944"/>
    </source>
</evidence>
<dbReference type="SUPFAM" id="SSF46600">
    <property type="entry name" value="C-terminal UvrC-binding domain of UvrB"/>
    <property type="match status" value="1"/>
</dbReference>
<dbReference type="PANTHER" id="PTHR38430">
    <property type="entry name" value="PROTEIN-ARGININE KINASE ACTIVATOR PROTEIN"/>
    <property type="match status" value="1"/>
</dbReference>
<dbReference type="RefSeq" id="WP_089609440.1">
    <property type="nucleotide sequence ID" value="NZ_CP022121.1"/>
</dbReference>
<evidence type="ECO:0000313" key="2">
    <source>
        <dbReference type="EMBL" id="MCR6543919.1"/>
    </source>
</evidence>
<proteinExistence type="predicted"/>
<dbReference type="PIRSF" id="PIRSF015034">
    <property type="entry name" value="YacH"/>
    <property type="match status" value="1"/>
</dbReference>
<gene>
    <name evidence="2" type="ORF">NVS47_00010</name>
</gene>
<dbReference type="Proteomes" id="UP001524944">
    <property type="component" value="Unassembled WGS sequence"/>
</dbReference>